<comment type="caution">
    <text evidence="1">The sequence shown here is derived from an EMBL/GenBank/DDBJ whole genome shotgun (WGS) entry which is preliminary data.</text>
</comment>
<accession>A0AAN9T2R9</accession>
<dbReference type="Proteomes" id="UP001367676">
    <property type="component" value="Unassembled WGS sequence"/>
</dbReference>
<keyword evidence="2" id="KW-1185">Reference proteome</keyword>
<dbReference type="EMBL" id="JBBCAQ010000041">
    <property type="protein sequence ID" value="KAK7571171.1"/>
    <property type="molecule type" value="Genomic_DNA"/>
</dbReference>
<evidence type="ECO:0000313" key="2">
    <source>
        <dbReference type="Proteomes" id="UP001367676"/>
    </source>
</evidence>
<evidence type="ECO:0000313" key="1">
    <source>
        <dbReference type="EMBL" id="KAK7571171.1"/>
    </source>
</evidence>
<proteinExistence type="predicted"/>
<gene>
    <name evidence="1" type="ORF">V9T40_014775</name>
</gene>
<protein>
    <submittedName>
        <fullName evidence="1">Uncharacterized protein</fullName>
    </submittedName>
</protein>
<dbReference type="AlphaFoldDB" id="A0AAN9T2R9"/>
<name>A0AAN9T2R9_9HEMI</name>
<organism evidence="1 2">
    <name type="scientific">Parthenolecanium corni</name>
    <dbReference type="NCBI Taxonomy" id="536013"/>
    <lineage>
        <taxon>Eukaryota</taxon>
        <taxon>Metazoa</taxon>
        <taxon>Ecdysozoa</taxon>
        <taxon>Arthropoda</taxon>
        <taxon>Hexapoda</taxon>
        <taxon>Insecta</taxon>
        <taxon>Pterygota</taxon>
        <taxon>Neoptera</taxon>
        <taxon>Paraneoptera</taxon>
        <taxon>Hemiptera</taxon>
        <taxon>Sternorrhyncha</taxon>
        <taxon>Coccoidea</taxon>
        <taxon>Coccidae</taxon>
        <taxon>Parthenolecanium</taxon>
    </lineage>
</organism>
<sequence>MKIPRRALRGDVETKWIETGVEDADDDDFDSTNLPRSASIDSIVETKHCVSSLTSTSTLLAKHHQEDENSTSYVV</sequence>
<reference evidence="1 2" key="1">
    <citation type="submission" date="2024-03" db="EMBL/GenBank/DDBJ databases">
        <title>Adaptation during the transition from Ophiocordyceps entomopathogen to insect associate is accompanied by gene loss and intensified selection.</title>
        <authorList>
            <person name="Ward C.M."/>
            <person name="Onetto C.A."/>
            <person name="Borneman A.R."/>
        </authorList>
    </citation>
    <scope>NUCLEOTIDE SEQUENCE [LARGE SCALE GENOMIC DNA]</scope>
    <source>
        <strain evidence="1">AWRI1</strain>
        <tissue evidence="1">Single Adult Female</tissue>
    </source>
</reference>